<evidence type="ECO:0000313" key="5">
    <source>
        <dbReference type="EMBL" id="CAD7458694.1"/>
    </source>
</evidence>
<dbReference type="Pfam" id="PF02798">
    <property type="entry name" value="GST_N"/>
    <property type="match status" value="1"/>
</dbReference>
<organism evidence="5">
    <name type="scientific">Timema tahoe</name>
    <dbReference type="NCBI Taxonomy" id="61484"/>
    <lineage>
        <taxon>Eukaryota</taxon>
        <taxon>Metazoa</taxon>
        <taxon>Ecdysozoa</taxon>
        <taxon>Arthropoda</taxon>
        <taxon>Hexapoda</taxon>
        <taxon>Insecta</taxon>
        <taxon>Pterygota</taxon>
        <taxon>Neoptera</taxon>
        <taxon>Polyneoptera</taxon>
        <taxon>Phasmatodea</taxon>
        <taxon>Timematodea</taxon>
        <taxon>Timematoidea</taxon>
        <taxon>Timematidae</taxon>
        <taxon>Timema</taxon>
    </lineage>
</organism>
<accession>A0A7R9IHX6</accession>
<dbReference type="Gene3D" id="1.20.1050.10">
    <property type="match status" value="1"/>
</dbReference>
<dbReference type="InterPro" id="IPR004046">
    <property type="entry name" value="GST_C"/>
</dbReference>
<dbReference type="InterPro" id="IPR036249">
    <property type="entry name" value="Thioredoxin-like_sf"/>
</dbReference>
<dbReference type="PROSITE" id="PS50404">
    <property type="entry name" value="GST_NTER"/>
    <property type="match status" value="1"/>
</dbReference>
<dbReference type="PANTHER" id="PTHR43969">
    <property type="entry name" value="GLUTATHIONE S TRANSFERASE D10, ISOFORM A-RELATED"/>
    <property type="match status" value="1"/>
</dbReference>
<reference evidence="5" key="1">
    <citation type="submission" date="2020-11" db="EMBL/GenBank/DDBJ databases">
        <authorList>
            <person name="Tran Van P."/>
        </authorList>
    </citation>
    <scope>NUCLEOTIDE SEQUENCE</scope>
</reference>
<dbReference type="SFLD" id="SFLDG01153">
    <property type="entry name" value="Main.4:_Theta-like"/>
    <property type="match status" value="1"/>
</dbReference>
<dbReference type="InterPro" id="IPR004045">
    <property type="entry name" value="Glutathione_S-Trfase_N"/>
</dbReference>
<dbReference type="GO" id="GO:0006749">
    <property type="term" value="P:glutathione metabolic process"/>
    <property type="evidence" value="ECO:0007669"/>
    <property type="project" value="TreeGrafter"/>
</dbReference>
<evidence type="ECO:0000256" key="2">
    <source>
        <dbReference type="RuleBase" id="RU003494"/>
    </source>
</evidence>
<dbReference type="InterPro" id="IPR010987">
    <property type="entry name" value="Glutathione-S-Trfase_C-like"/>
</dbReference>
<dbReference type="PROSITE" id="PS50405">
    <property type="entry name" value="GST_CTER"/>
    <property type="match status" value="1"/>
</dbReference>
<evidence type="ECO:0000259" key="4">
    <source>
        <dbReference type="PROSITE" id="PS50405"/>
    </source>
</evidence>
<sequence>MKNEQVNGTRRGETVVSVVQRGYYSPIILRTTGYNNELPRVIPPMTVFVSFIRAFLAHLCFRELEVQDDYRPVLPTGQCALQVYPAITVTVFVLLNRCKMTIDLYYLPASAPCRCKMTIDLYYQPHSAPCRSIMLLAKAIGVELNLKKTSILDGEHLKPEFLKMNPQHCIPTLDDNGFILWESRAILAYLQSQYGKHESLYPKDPKKRAVVDQRLYFDMGTLYANIAAYYYPTIFQKIPGSPKDLKKLEEAFTFLENFLTFSAWVAGDRITIADYAVITSVSTAEVLGFPVNNYHKVNRYLSKARKEMAGHEEINHAGCLAFKKIMDSGRASFDRR</sequence>
<protein>
    <recommendedName>
        <fullName evidence="6">Glutathione S-transferase</fullName>
    </recommendedName>
</protein>
<dbReference type="SUPFAM" id="SSF47616">
    <property type="entry name" value="GST C-terminal domain-like"/>
    <property type="match status" value="1"/>
</dbReference>
<dbReference type="CDD" id="cd03045">
    <property type="entry name" value="GST_N_Delta_Epsilon"/>
    <property type="match status" value="1"/>
</dbReference>
<dbReference type="FunFam" id="1.20.1050.10:FF:000007">
    <property type="entry name" value="Glutathione S-transferase 1-1"/>
    <property type="match status" value="1"/>
</dbReference>
<evidence type="ECO:0000259" key="3">
    <source>
        <dbReference type="PROSITE" id="PS50404"/>
    </source>
</evidence>
<comment type="subunit">
    <text evidence="1">Homodimer.</text>
</comment>
<dbReference type="FunFam" id="3.40.30.10:FF:000034">
    <property type="entry name" value="glutathione S-transferase 1"/>
    <property type="match status" value="1"/>
</dbReference>
<dbReference type="SFLD" id="SFLDS00019">
    <property type="entry name" value="Glutathione_Transferase_(cytos"/>
    <property type="match status" value="1"/>
</dbReference>
<dbReference type="PANTHER" id="PTHR43969:SF9">
    <property type="entry name" value="GLUTATHIONE S TRANSFERASE D10, ISOFORM A-RELATED"/>
    <property type="match status" value="1"/>
</dbReference>
<dbReference type="SFLD" id="SFLDG00358">
    <property type="entry name" value="Main_(cytGST)"/>
    <property type="match status" value="1"/>
</dbReference>
<feature type="domain" description="GST N-terminal" evidence="3">
    <location>
        <begin position="117"/>
        <end position="198"/>
    </location>
</feature>
<dbReference type="SUPFAM" id="SSF52833">
    <property type="entry name" value="Thioredoxin-like"/>
    <property type="match status" value="1"/>
</dbReference>
<dbReference type="GO" id="GO:0004364">
    <property type="term" value="F:glutathione transferase activity"/>
    <property type="evidence" value="ECO:0007669"/>
    <property type="project" value="TreeGrafter"/>
</dbReference>
<proteinExistence type="inferred from homology"/>
<dbReference type="Pfam" id="PF00043">
    <property type="entry name" value="GST_C"/>
    <property type="match status" value="1"/>
</dbReference>
<comment type="similarity">
    <text evidence="2">Belongs to the GST superfamily.</text>
</comment>
<evidence type="ECO:0008006" key="6">
    <source>
        <dbReference type="Google" id="ProtNLM"/>
    </source>
</evidence>
<dbReference type="CDD" id="cd03177">
    <property type="entry name" value="GST_C_Delta_Epsilon"/>
    <property type="match status" value="1"/>
</dbReference>
<dbReference type="AlphaFoldDB" id="A0A7R9IHX6"/>
<name>A0A7R9IHX6_9NEOP</name>
<gene>
    <name evidence="5" type="ORF">TTEB3V08_LOCUS6668</name>
</gene>
<feature type="domain" description="GST C-terminal" evidence="4">
    <location>
        <begin position="204"/>
        <end position="333"/>
    </location>
</feature>
<dbReference type="EMBL" id="OE002422">
    <property type="protein sequence ID" value="CAD7458694.1"/>
    <property type="molecule type" value="Genomic_DNA"/>
</dbReference>
<dbReference type="InterPro" id="IPR040079">
    <property type="entry name" value="Glutathione_S-Trfase"/>
</dbReference>
<dbReference type="Gene3D" id="3.40.30.10">
    <property type="entry name" value="Glutaredoxin"/>
    <property type="match status" value="1"/>
</dbReference>
<dbReference type="InterPro" id="IPR036282">
    <property type="entry name" value="Glutathione-S-Trfase_C_sf"/>
</dbReference>
<evidence type="ECO:0000256" key="1">
    <source>
        <dbReference type="ARBA" id="ARBA00011738"/>
    </source>
</evidence>